<dbReference type="Pfam" id="PF00300">
    <property type="entry name" value="His_Phos_1"/>
    <property type="match status" value="1"/>
</dbReference>
<protein>
    <submittedName>
        <fullName evidence="1">Histidine phosphatase family protein</fullName>
    </submittedName>
</protein>
<reference evidence="2" key="1">
    <citation type="journal article" date="2019" name="Int. J. Syst. Evol. Microbiol.">
        <title>The Global Catalogue of Microorganisms (GCM) 10K type strain sequencing project: providing services to taxonomists for standard genome sequencing and annotation.</title>
        <authorList>
            <consortium name="The Broad Institute Genomics Platform"/>
            <consortium name="The Broad Institute Genome Sequencing Center for Infectious Disease"/>
            <person name="Wu L."/>
            <person name="Ma J."/>
        </authorList>
    </citation>
    <scope>NUCLEOTIDE SEQUENCE [LARGE SCALE GENOMIC DNA]</scope>
    <source>
        <strain evidence="2">JCM 14546</strain>
    </source>
</reference>
<dbReference type="CDD" id="cd07067">
    <property type="entry name" value="HP_PGM_like"/>
    <property type="match status" value="1"/>
</dbReference>
<name>A0ABP5EX61_9MICO</name>
<accession>A0ABP5EX61</accession>
<dbReference type="InterPro" id="IPR013078">
    <property type="entry name" value="His_Pase_superF_clade-1"/>
</dbReference>
<comment type="caution">
    <text evidence="1">The sequence shown here is derived from an EMBL/GenBank/DDBJ whole genome shotgun (WGS) entry which is preliminary data.</text>
</comment>
<evidence type="ECO:0000313" key="1">
    <source>
        <dbReference type="EMBL" id="GAA2010136.1"/>
    </source>
</evidence>
<dbReference type="PANTHER" id="PTHR48100">
    <property type="entry name" value="BROAD-SPECIFICITY PHOSPHATASE YOR283W-RELATED"/>
    <property type="match status" value="1"/>
</dbReference>
<evidence type="ECO:0000313" key="2">
    <source>
        <dbReference type="Proteomes" id="UP001500755"/>
    </source>
</evidence>
<dbReference type="SMART" id="SM00855">
    <property type="entry name" value="PGAM"/>
    <property type="match status" value="1"/>
</dbReference>
<dbReference type="Proteomes" id="UP001500755">
    <property type="component" value="Unassembled WGS sequence"/>
</dbReference>
<dbReference type="Gene3D" id="3.40.50.1240">
    <property type="entry name" value="Phosphoglycerate mutase-like"/>
    <property type="match status" value="1"/>
</dbReference>
<dbReference type="InterPro" id="IPR050275">
    <property type="entry name" value="PGM_Phosphatase"/>
</dbReference>
<dbReference type="InterPro" id="IPR029033">
    <property type="entry name" value="His_PPase_superfam"/>
</dbReference>
<dbReference type="SUPFAM" id="SSF53254">
    <property type="entry name" value="Phosphoglycerate mutase-like"/>
    <property type="match status" value="1"/>
</dbReference>
<sequence>MTTVRIHLTRHGEVFNPDGILYGRIPGYGLSDTGRAMAERLGEWFPENTEAIRALVQSPLQRAQETMAPIARALDMDPVTDERVIEAANQFEGLKVAQDVKKPANLVKVYNPFRPSWGEPYVEQVHRMRAAMATLRTRLTGIARAEGLDTVEGVVVSHQLPIWVTRLAAEGRPLWHDPRKRECALASVTSFTFSDATLEDMLYTDVCADLQPQKAVPGA</sequence>
<dbReference type="RefSeq" id="WP_344309565.1">
    <property type="nucleotide sequence ID" value="NZ_BAAANO010000020.1"/>
</dbReference>
<gene>
    <name evidence="1" type="ORF">GCM10009755_21450</name>
</gene>
<dbReference type="PANTHER" id="PTHR48100:SF51">
    <property type="entry name" value="PHOSPHOGLYCERATE MUTASE"/>
    <property type="match status" value="1"/>
</dbReference>
<organism evidence="1 2">
    <name type="scientific">Brevibacterium samyangense</name>
    <dbReference type="NCBI Taxonomy" id="366888"/>
    <lineage>
        <taxon>Bacteria</taxon>
        <taxon>Bacillati</taxon>
        <taxon>Actinomycetota</taxon>
        <taxon>Actinomycetes</taxon>
        <taxon>Micrococcales</taxon>
        <taxon>Brevibacteriaceae</taxon>
        <taxon>Brevibacterium</taxon>
    </lineage>
</organism>
<proteinExistence type="predicted"/>
<keyword evidence="2" id="KW-1185">Reference proteome</keyword>
<dbReference type="EMBL" id="BAAANO010000020">
    <property type="protein sequence ID" value="GAA2010136.1"/>
    <property type="molecule type" value="Genomic_DNA"/>
</dbReference>